<name>A0A6A5QUV9_AMPQU</name>
<dbReference type="Proteomes" id="UP000800096">
    <property type="component" value="Unassembled WGS sequence"/>
</dbReference>
<dbReference type="InterPro" id="IPR036444">
    <property type="entry name" value="PLipase_A2_dom_sf"/>
</dbReference>
<evidence type="ECO:0000313" key="4">
    <source>
        <dbReference type="Proteomes" id="UP000800096"/>
    </source>
</evidence>
<dbReference type="GO" id="GO:0004623">
    <property type="term" value="F:phospholipase A2 activity"/>
    <property type="evidence" value="ECO:0007669"/>
    <property type="project" value="InterPro"/>
</dbReference>
<dbReference type="OrthoDB" id="5120271at2759"/>
<feature type="signal peptide" evidence="2">
    <location>
        <begin position="1"/>
        <end position="29"/>
    </location>
</feature>
<organism evidence="3 4">
    <name type="scientific">Ampelomyces quisqualis</name>
    <name type="common">Powdery mildew agent</name>
    <dbReference type="NCBI Taxonomy" id="50730"/>
    <lineage>
        <taxon>Eukaryota</taxon>
        <taxon>Fungi</taxon>
        <taxon>Dikarya</taxon>
        <taxon>Ascomycota</taxon>
        <taxon>Pezizomycotina</taxon>
        <taxon>Dothideomycetes</taxon>
        <taxon>Pleosporomycetidae</taxon>
        <taxon>Pleosporales</taxon>
        <taxon>Pleosporineae</taxon>
        <taxon>Phaeosphaeriaceae</taxon>
        <taxon>Ampelomyces</taxon>
    </lineage>
</organism>
<reference evidence="3" key="1">
    <citation type="journal article" date="2020" name="Stud. Mycol.">
        <title>101 Dothideomycetes genomes: a test case for predicting lifestyles and emergence of pathogens.</title>
        <authorList>
            <person name="Haridas S."/>
            <person name="Albert R."/>
            <person name="Binder M."/>
            <person name="Bloem J."/>
            <person name="Labutti K."/>
            <person name="Salamov A."/>
            <person name="Andreopoulos B."/>
            <person name="Baker S."/>
            <person name="Barry K."/>
            <person name="Bills G."/>
            <person name="Bluhm B."/>
            <person name="Cannon C."/>
            <person name="Castanera R."/>
            <person name="Culley D."/>
            <person name="Daum C."/>
            <person name="Ezra D."/>
            <person name="Gonzalez J."/>
            <person name="Henrissat B."/>
            <person name="Kuo A."/>
            <person name="Liang C."/>
            <person name="Lipzen A."/>
            <person name="Lutzoni F."/>
            <person name="Magnuson J."/>
            <person name="Mondo S."/>
            <person name="Nolan M."/>
            <person name="Ohm R."/>
            <person name="Pangilinan J."/>
            <person name="Park H.-J."/>
            <person name="Ramirez L."/>
            <person name="Alfaro M."/>
            <person name="Sun H."/>
            <person name="Tritt A."/>
            <person name="Yoshinaga Y."/>
            <person name="Zwiers L.-H."/>
            <person name="Turgeon B."/>
            <person name="Goodwin S."/>
            <person name="Spatafora J."/>
            <person name="Crous P."/>
            <person name="Grigoriev I."/>
        </authorList>
    </citation>
    <scope>NUCLEOTIDE SEQUENCE</scope>
    <source>
        <strain evidence="3">HMLAC05119</strain>
    </source>
</reference>
<protein>
    <submittedName>
        <fullName evidence="3">Uncharacterized protein</fullName>
    </submittedName>
</protein>
<gene>
    <name evidence="3" type="ORF">BDU57DRAFT_512092</name>
</gene>
<evidence type="ECO:0000313" key="3">
    <source>
        <dbReference type="EMBL" id="KAF1919159.1"/>
    </source>
</evidence>
<proteinExistence type="predicted"/>
<sequence length="90" mass="9956">MRCRDPSSDRSTMKSFSLAVLGFASLTLCAPGYLETPQPDLQATIERYVFNIPIDEFIKNRKDKIGPPELDWSSDGCPSGPDDSNLKNSC</sequence>
<dbReference type="EMBL" id="ML979133">
    <property type="protein sequence ID" value="KAF1919159.1"/>
    <property type="molecule type" value="Genomic_DNA"/>
</dbReference>
<dbReference type="GO" id="GO:0006644">
    <property type="term" value="P:phospholipid metabolic process"/>
    <property type="evidence" value="ECO:0007669"/>
    <property type="project" value="InterPro"/>
</dbReference>
<dbReference type="AlphaFoldDB" id="A0A6A5QUV9"/>
<feature type="region of interest" description="Disordered" evidence="1">
    <location>
        <begin position="63"/>
        <end position="90"/>
    </location>
</feature>
<feature type="compositionally biased region" description="Low complexity" evidence="1">
    <location>
        <begin position="71"/>
        <end position="83"/>
    </location>
</feature>
<evidence type="ECO:0000256" key="1">
    <source>
        <dbReference type="SAM" id="MobiDB-lite"/>
    </source>
</evidence>
<dbReference type="GO" id="GO:0050482">
    <property type="term" value="P:arachidonate secretion"/>
    <property type="evidence" value="ECO:0007669"/>
    <property type="project" value="InterPro"/>
</dbReference>
<feature type="chain" id="PRO_5025557244" evidence="2">
    <location>
        <begin position="30"/>
        <end position="90"/>
    </location>
</feature>
<accession>A0A6A5QUV9</accession>
<evidence type="ECO:0000256" key="2">
    <source>
        <dbReference type="SAM" id="SignalP"/>
    </source>
</evidence>
<keyword evidence="2" id="KW-0732">Signal</keyword>
<keyword evidence="4" id="KW-1185">Reference proteome</keyword>
<dbReference type="SUPFAM" id="SSF48619">
    <property type="entry name" value="Phospholipase A2, PLA2"/>
    <property type="match status" value="1"/>
</dbReference>